<accession>A0A2N3I988</accession>
<sequence>MIVIYFDFMNSLQIKKELQYIIADYQEFIKSIDDKAKKKASERAYGGILRSEKGTFVEKSCKKLIELSWLALGGEKEQISFEKQIVKVPLNKSYLNNIANEQVRNWIKENIKDFYYNLKVDVHTYINDKFVLAVECKTYTENAMLKRILVDFSLLQKTSPELSCVLFQLESQLGGDYAQIHQEITYGSYSTHTLLSYFDVNLHIITLLEGERKVDEPIHKKEFFKELKESHLEKAIQVFKNILQSKL</sequence>
<dbReference type="EMBL" id="NKXO01000041">
    <property type="protein sequence ID" value="PKQ66859.1"/>
    <property type="molecule type" value="Genomic_DNA"/>
</dbReference>
<proteinExistence type="predicted"/>
<organism evidence="1 2">
    <name type="scientific">Raineya orbicola</name>
    <dbReference type="NCBI Taxonomy" id="2016530"/>
    <lineage>
        <taxon>Bacteria</taxon>
        <taxon>Pseudomonadati</taxon>
        <taxon>Bacteroidota</taxon>
        <taxon>Cytophagia</taxon>
        <taxon>Cytophagales</taxon>
        <taxon>Raineyaceae</taxon>
        <taxon>Raineya</taxon>
    </lineage>
</organism>
<gene>
    <name evidence="1" type="ORF">Rain11_2247</name>
</gene>
<dbReference type="RefSeq" id="WP_207764452.1">
    <property type="nucleotide sequence ID" value="NZ_NKXO01000041.1"/>
</dbReference>
<dbReference type="AlphaFoldDB" id="A0A2N3I988"/>
<reference evidence="1 2" key="1">
    <citation type="submission" date="2017-06" db="EMBL/GenBank/DDBJ databases">
        <title>Raineya orbicola gen. nov., sp. nov. a slightly thermophilic bacterium of the phylum Bacteroidetes and the description of Raineyaceae fam. nov.</title>
        <authorList>
            <person name="Albuquerque L."/>
            <person name="Polonia A.R.M."/>
            <person name="Barroso C."/>
            <person name="Froufe H.J.C."/>
            <person name="Lage O."/>
            <person name="Lobo-Da-Cunha A."/>
            <person name="Egas C."/>
            <person name="Da Costa M.S."/>
        </authorList>
    </citation>
    <scope>NUCLEOTIDE SEQUENCE [LARGE SCALE GENOMIC DNA]</scope>
    <source>
        <strain evidence="1 2">SPSPC-11</strain>
    </source>
</reference>
<keyword evidence="2" id="KW-1185">Reference proteome</keyword>
<dbReference type="Proteomes" id="UP000233387">
    <property type="component" value="Unassembled WGS sequence"/>
</dbReference>
<comment type="caution">
    <text evidence="1">The sequence shown here is derived from an EMBL/GenBank/DDBJ whole genome shotgun (WGS) entry which is preliminary data.</text>
</comment>
<evidence type="ECO:0000313" key="2">
    <source>
        <dbReference type="Proteomes" id="UP000233387"/>
    </source>
</evidence>
<name>A0A2N3I988_9BACT</name>
<protein>
    <submittedName>
        <fullName evidence="1">Uncharacterized protein</fullName>
    </submittedName>
</protein>
<evidence type="ECO:0000313" key="1">
    <source>
        <dbReference type="EMBL" id="PKQ66859.1"/>
    </source>
</evidence>